<evidence type="ECO:0000256" key="8">
    <source>
        <dbReference type="ARBA" id="ARBA00023096"/>
    </source>
</evidence>
<keyword evidence="1 10" id="KW-0963">Cytoplasm</keyword>
<dbReference type="GO" id="GO:0050570">
    <property type="term" value="F:4-hydroxythreonine-4-phosphate dehydrogenase activity"/>
    <property type="evidence" value="ECO:0007669"/>
    <property type="project" value="UniProtKB-UniRule"/>
</dbReference>
<feature type="binding site" evidence="10">
    <location>
        <position position="212"/>
    </location>
    <ligand>
        <name>a divalent metal cation</name>
        <dbReference type="ChEBI" id="CHEBI:60240"/>
        <note>ligand shared between dimeric partners</note>
    </ligand>
</feature>
<keyword evidence="9 10" id="KW-0170">Cobalt</keyword>
<dbReference type="KEGG" id="asy:AUT07_00397"/>
<feature type="binding site" evidence="10">
    <location>
        <position position="293"/>
    </location>
    <ligand>
        <name>substrate</name>
    </ligand>
</feature>
<comment type="catalytic activity">
    <reaction evidence="10">
        <text>4-(phosphooxy)-L-threonine + NAD(+) = 3-amino-2-oxopropyl phosphate + CO2 + NADH</text>
        <dbReference type="Rhea" id="RHEA:32275"/>
        <dbReference type="ChEBI" id="CHEBI:16526"/>
        <dbReference type="ChEBI" id="CHEBI:57279"/>
        <dbReference type="ChEBI" id="CHEBI:57540"/>
        <dbReference type="ChEBI" id="CHEBI:57945"/>
        <dbReference type="ChEBI" id="CHEBI:58452"/>
        <dbReference type="EC" id="1.1.1.262"/>
    </reaction>
</comment>
<gene>
    <name evidence="10 11" type="primary">pdxA</name>
    <name evidence="11" type="ORF">AUT07_00397</name>
</gene>
<keyword evidence="4 10" id="KW-0460">Magnesium</keyword>
<comment type="subcellular location">
    <subcellularLocation>
        <location evidence="10">Cytoplasm</location>
    </subcellularLocation>
</comment>
<dbReference type="InterPro" id="IPR037510">
    <property type="entry name" value="PdxA"/>
</dbReference>
<dbReference type="GO" id="GO:0051287">
    <property type="term" value="F:NAD binding"/>
    <property type="evidence" value="ECO:0007669"/>
    <property type="project" value="InterPro"/>
</dbReference>
<evidence type="ECO:0000313" key="11">
    <source>
        <dbReference type="EMBL" id="AMA64970.1"/>
    </source>
</evidence>
<dbReference type="Pfam" id="PF04166">
    <property type="entry name" value="PdxA"/>
    <property type="match status" value="1"/>
</dbReference>
<dbReference type="GO" id="GO:0000287">
    <property type="term" value="F:magnesium ion binding"/>
    <property type="evidence" value="ECO:0007669"/>
    <property type="project" value="UniProtKB-UniRule"/>
</dbReference>
<comment type="miscellaneous">
    <text evidence="10">The active site is located at the dimer interface.</text>
</comment>
<comment type="function">
    <text evidence="10">Catalyzes the NAD(P)-dependent oxidation of 4-(phosphooxy)-L-threonine (HTP) into 2-amino-3-oxo-4-(phosphooxy)butyric acid which spontaneously decarboxylates to form 3-amino-2-oxopropyl phosphate (AHAP).</text>
</comment>
<evidence type="ECO:0000313" key="12">
    <source>
        <dbReference type="Proteomes" id="UP000069926"/>
    </source>
</evidence>
<dbReference type="SUPFAM" id="SSF53659">
    <property type="entry name" value="Isocitrate/Isopropylmalate dehydrogenase-like"/>
    <property type="match status" value="1"/>
</dbReference>
<keyword evidence="5 10" id="KW-0521">NADP</keyword>
<dbReference type="Gene3D" id="3.40.718.10">
    <property type="entry name" value="Isopropylmalate Dehydrogenase"/>
    <property type="match status" value="1"/>
</dbReference>
<dbReference type="InterPro" id="IPR005255">
    <property type="entry name" value="PdxA_fam"/>
</dbReference>
<dbReference type="HAMAP" id="MF_00536">
    <property type="entry name" value="PdxA"/>
    <property type="match status" value="1"/>
</dbReference>
<feature type="binding site" evidence="10">
    <location>
        <position position="138"/>
    </location>
    <ligand>
        <name>substrate</name>
    </ligand>
</feature>
<comment type="pathway">
    <text evidence="10">Cofactor biosynthesis; pyridoxine 5'-phosphate biosynthesis; pyridoxine 5'-phosphate from D-erythrose 4-phosphate: step 4/5.</text>
</comment>
<dbReference type="PATRIC" id="fig|634113.3.peg.382"/>
<keyword evidence="3 10" id="KW-0862">Zinc</keyword>
<keyword evidence="7 10" id="KW-0520">NAD</keyword>
<keyword evidence="12" id="KW-1185">Reference proteome</keyword>
<comment type="cofactor">
    <cofactor evidence="10">
        <name>Zn(2+)</name>
        <dbReference type="ChEBI" id="CHEBI:29105"/>
    </cofactor>
    <cofactor evidence="10">
        <name>Mg(2+)</name>
        <dbReference type="ChEBI" id="CHEBI:18420"/>
    </cofactor>
    <cofactor evidence="10">
        <name>Co(2+)</name>
        <dbReference type="ChEBI" id="CHEBI:48828"/>
    </cofactor>
    <text evidence="10">Binds 1 divalent metal cation per subunit. Can use ions such as Zn(2+), Mg(2+) or Co(2+).</text>
</comment>
<comment type="subunit">
    <text evidence="10">Homodimer.</text>
</comment>
<evidence type="ECO:0000256" key="6">
    <source>
        <dbReference type="ARBA" id="ARBA00023002"/>
    </source>
</evidence>
<dbReference type="AlphaFoldDB" id="A0A0X9VZ67"/>
<feature type="binding site" evidence="10">
    <location>
        <position position="284"/>
    </location>
    <ligand>
        <name>substrate</name>
    </ligand>
</feature>
<dbReference type="PANTHER" id="PTHR30004">
    <property type="entry name" value="4-HYDROXYTHREONINE-4-PHOSPHATE DEHYDROGENASE"/>
    <property type="match status" value="1"/>
</dbReference>
<sequence>MKKMTNTIVLTTGEPSGIGPDLLIQLVQQDWPVQLVTIADPELLLNRANQLGLKLELIRYSSKLQNKGQSAKSLMILPVKLPEPVKLGQFSKQNSSYVIETLSKACDGCISGEFAGLVTGPIHKGIINDAGIPFTGHTEFLAKKSKVKTVVMMLVIETFRVALVTTHLPIKEVADQITFENLQQVIYILNSELQYKFRIKSPSIYICGLNPHAGEGGHIGREEIDTIIPVIKKLRNEGLQLHGPFPADTLFQCKYINKADVILAMYHDQGLPVLKYCGFNNSVNITLGLPFIRTSVDHGTAIELVGTGNANVNSLTNALKLAIRIFQNNNE</sequence>
<name>A0A0X9VZ67_9GAMM</name>
<dbReference type="GO" id="GO:0008270">
    <property type="term" value="F:zinc ion binding"/>
    <property type="evidence" value="ECO:0007669"/>
    <property type="project" value="UniProtKB-UniRule"/>
</dbReference>
<dbReference type="EMBL" id="CP013920">
    <property type="protein sequence ID" value="AMA64970.1"/>
    <property type="molecule type" value="Genomic_DNA"/>
</dbReference>
<dbReference type="GO" id="GO:0005737">
    <property type="term" value="C:cytoplasm"/>
    <property type="evidence" value="ECO:0007669"/>
    <property type="project" value="UniProtKB-SubCell"/>
</dbReference>
<reference evidence="11 12" key="1">
    <citation type="submission" date="2016-01" db="EMBL/GenBank/DDBJ databases">
        <title>Genome sequence of Ca. Arsenophonus lipopteni, the exclusive symbiont of a blood sucking fly Lipoptena cervi (Diptera: Hippoboscidae).</title>
        <authorList>
            <person name="Novakova E."/>
            <person name="Hypsa V."/>
            <person name="Nguyen P."/>
            <person name="Husnik F."/>
            <person name="Darby A.C."/>
        </authorList>
    </citation>
    <scope>NUCLEOTIDE SEQUENCE [LARGE SCALE GENOMIC DNA]</scope>
    <source>
        <strain evidence="11 12">CB</strain>
    </source>
</reference>
<evidence type="ECO:0000256" key="3">
    <source>
        <dbReference type="ARBA" id="ARBA00022833"/>
    </source>
</evidence>
<accession>A0A0X9VZ67</accession>
<dbReference type="UniPathway" id="UPA00244">
    <property type="reaction ID" value="UER00312"/>
</dbReference>
<feature type="binding site" evidence="10">
    <location>
        <position position="137"/>
    </location>
    <ligand>
        <name>substrate</name>
    </ligand>
</feature>
<dbReference type="STRING" id="634113.AUT07_00397"/>
<evidence type="ECO:0000256" key="7">
    <source>
        <dbReference type="ARBA" id="ARBA00023027"/>
    </source>
</evidence>
<feature type="binding site" evidence="10">
    <location>
        <position position="167"/>
    </location>
    <ligand>
        <name>a divalent metal cation</name>
        <dbReference type="ChEBI" id="CHEBI:60240"/>
        <note>ligand shared between dimeric partners</note>
    </ligand>
</feature>
<dbReference type="GO" id="GO:0042823">
    <property type="term" value="P:pyridoxal phosphate biosynthetic process"/>
    <property type="evidence" value="ECO:0007669"/>
    <property type="project" value="UniProtKB-UniRule"/>
</dbReference>
<dbReference type="Proteomes" id="UP000069926">
    <property type="component" value="Chromosome"/>
</dbReference>
<keyword evidence="2 10" id="KW-0479">Metal-binding</keyword>
<evidence type="ECO:0000256" key="5">
    <source>
        <dbReference type="ARBA" id="ARBA00022857"/>
    </source>
</evidence>
<organism evidence="11 12">
    <name type="scientific">Candidatus Arsenophonus lipoptenae</name>
    <dbReference type="NCBI Taxonomy" id="634113"/>
    <lineage>
        <taxon>Bacteria</taxon>
        <taxon>Pseudomonadati</taxon>
        <taxon>Pseudomonadota</taxon>
        <taxon>Gammaproteobacteria</taxon>
        <taxon>Enterobacterales</taxon>
        <taxon>Morganellaceae</taxon>
        <taxon>Arsenophonus</taxon>
    </lineage>
</organism>
<dbReference type="GO" id="GO:0050897">
    <property type="term" value="F:cobalt ion binding"/>
    <property type="evidence" value="ECO:0007669"/>
    <property type="project" value="UniProtKB-UniRule"/>
</dbReference>
<feature type="binding site" evidence="10">
    <location>
        <position position="267"/>
    </location>
    <ligand>
        <name>a divalent metal cation</name>
        <dbReference type="ChEBI" id="CHEBI:60240"/>
        <note>ligand shared between dimeric partners</note>
    </ligand>
</feature>
<evidence type="ECO:0000256" key="10">
    <source>
        <dbReference type="HAMAP-Rule" id="MF_00536"/>
    </source>
</evidence>
<keyword evidence="6 10" id="KW-0560">Oxidoreductase</keyword>
<dbReference type="GO" id="GO:0008615">
    <property type="term" value="P:pyridoxine biosynthetic process"/>
    <property type="evidence" value="ECO:0007669"/>
    <property type="project" value="UniProtKB-UniRule"/>
</dbReference>
<evidence type="ECO:0000256" key="4">
    <source>
        <dbReference type="ARBA" id="ARBA00022842"/>
    </source>
</evidence>
<protein>
    <recommendedName>
        <fullName evidence="10">4-hydroxythreonine-4-phosphate dehydrogenase</fullName>
        <ecNumber evidence="10">1.1.1.262</ecNumber>
    </recommendedName>
    <alternativeName>
        <fullName evidence="10">4-(phosphohydroxy)-L-threonine dehydrogenase</fullName>
    </alternativeName>
</protein>
<keyword evidence="8 10" id="KW-0664">Pyridoxine biosynthesis</keyword>
<evidence type="ECO:0000256" key="1">
    <source>
        <dbReference type="ARBA" id="ARBA00022490"/>
    </source>
</evidence>
<dbReference type="EC" id="1.1.1.262" evidence="10"/>
<proteinExistence type="inferred from homology"/>
<dbReference type="OrthoDB" id="9801783at2"/>
<dbReference type="RefSeq" id="WP_066283500.1">
    <property type="nucleotide sequence ID" value="NZ_CP013920.1"/>
</dbReference>
<feature type="binding site" evidence="10">
    <location>
        <position position="275"/>
    </location>
    <ligand>
        <name>substrate</name>
    </ligand>
</feature>
<comment type="similarity">
    <text evidence="10">Belongs to the PdxA family.</text>
</comment>
<dbReference type="PANTHER" id="PTHR30004:SF5">
    <property type="entry name" value="4-HYDROXYTHREONINE-4-PHOSPHATE DEHYDROGENASE"/>
    <property type="match status" value="1"/>
</dbReference>
<evidence type="ECO:0000256" key="2">
    <source>
        <dbReference type="ARBA" id="ARBA00022723"/>
    </source>
</evidence>
<evidence type="ECO:0000256" key="9">
    <source>
        <dbReference type="ARBA" id="ARBA00023285"/>
    </source>
</evidence>
<dbReference type="NCBIfam" id="TIGR00557">
    <property type="entry name" value="pdxA"/>
    <property type="match status" value="1"/>
</dbReference>